<keyword evidence="2" id="KW-0732">Signal</keyword>
<organism evidence="3 4">
    <name type="scientific">Paracoccus aerius</name>
    <dbReference type="NCBI Taxonomy" id="1915382"/>
    <lineage>
        <taxon>Bacteria</taxon>
        <taxon>Pseudomonadati</taxon>
        <taxon>Pseudomonadota</taxon>
        <taxon>Alphaproteobacteria</taxon>
        <taxon>Rhodobacterales</taxon>
        <taxon>Paracoccaceae</taxon>
        <taxon>Paracoccus</taxon>
    </lineage>
</organism>
<comment type="caution">
    <text evidence="3">The sequence shown here is derived from an EMBL/GenBank/DDBJ whole genome shotgun (WGS) entry which is preliminary data.</text>
</comment>
<reference evidence="3 4" key="1">
    <citation type="submission" date="2021-01" db="EMBL/GenBank/DDBJ databases">
        <title>011410 draft genome.</title>
        <authorList>
            <person name="Lang L."/>
        </authorList>
    </citation>
    <scope>NUCLEOTIDE SEQUENCE [LARGE SCALE GENOMIC DNA]</scope>
    <source>
        <strain evidence="3 4">KCTC 42845</strain>
    </source>
</reference>
<dbReference type="Proteomes" id="UP000644749">
    <property type="component" value="Unassembled WGS sequence"/>
</dbReference>
<gene>
    <name evidence="3" type="ORF">JL111_07830</name>
</gene>
<evidence type="ECO:0000256" key="1">
    <source>
        <dbReference type="SAM" id="MobiDB-lite"/>
    </source>
</evidence>
<keyword evidence="4" id="KW-1185">Reference proteome</keyword>
<evidence type="ECO:0000313" key="4">
    <source>
        <dbReference type="Proteomes" id="UP000644749"/>
    </source>
</evidence>
<protein>
    <submittedName>
        <fullName evidence="3">Peptidoglycan-binding protein</fullName>
    </submittedName>
</protein>
<feature type="compositionally biased region" description="Low complexity" evidence="1">
    <location>
        <begin position="436"/>
        <end position="446"/>
    </location>
</feature>
<proteinExistence type="predicted"/>
<dbReference type="RefSeq" id="WP_191309267.1">
    <property type="nucleotide sequence ID" value="NZ_BNCL01000005.1"/>
</dbReference>
<evidence type="ECO:0000256" key="2">
    <source>
        <dbReference type="SAM" id="SignalP"/>
    </source>
</evidence>
<feature type="region of interest" description="Disordered" evidence="1">
    <location>
        <begin position="423"/>
        <end position="446"/>
    </location>
</feature>
<feature type="chain" id="PRO_5045050913" evidence="2">
    <location>
        <begin position="20"/>
        <end position="446"/>
    </location>
</feature>
<feature type="signal peptide" evidence="2">
    <location>
        <begin position="1"/>
        <end position="19"/>
    </location>
</feature>
<name>A0ABS1S3W2_9RHOB</name>
<dbReference type="EMBL" id="JAESHT010000005">
    <property type="protein sequence ID" value="MBL3673398.1"/>
    <property type="molecule type" value="Genomic_DNA"/>
</dbReference>
<accession>A0ABS1S3W2</accession>
<evidence type="ECO:0000313" key="3">
    <source>
        <dbReference type="EMBL" id="MBL3673398.1"/>
    </source>
</evidence>
<sequence>MRRLAFLVMAAGLPVGALAQEAVIRIEAKRDAEASEAAARWASQFDEVVTFPLPGGWTAIGIGPLSAEEAAAQIGALKEARRIPADSFVAVPGDDVVLTPVAGDAATVADAPAAAAPQAEAAQPAKPQADLPAPGTYLRLQSVQARAEADAALSEWRKIFPEAGLAELPNGWFGVVLGPVDRAAADAWLRVFKDRHLVPGDAFVSDAGELGAVVEAGKAPDLPAPPAAPAEMPPLDQVQRALRWAGHYDGAIDGKTGPRTRDAIQAEILGSRRSTDPGTAMRDLIARRDAWRSEMGLTTLGDRATGLSVIAPMDRLAFDRTERALSIYGPRDGSGAALILFSQPGGQQELLDLSGLVTALGWVPQPVRDIKPGHVLLEGANEAHIGRAEGWVRDGRAEGFVLIWPAADAEGQARIAAEMSDSFARQGPAANDRAATEPATPVAEAQ</sequence>